<sequence>MQNQRVSIRTEFIKLDSLLKYAGLTDTGGFAKELIQGGQVKVNGEICTMRGKKIRSGDVVEAGEYRLTVEQCI</sequence>
<dbReference type="PROSITE" id="PS50889">
    <property type="entry name" value="S4"/>
    <property type="match status" value="1"/>
</dbReference>
<evidence type="ECO:0000256" key="1">
    <source>
        <dbReference type="PROSITE-ProRule" id="PRU00182"/>
    </source>
</evidence>
<dbReference type="InterPro" id="IPR002942">
    <property type="entry name" value="S4_RNA-bd"/>
</dbReference>
<evidence type="ECO:0000259" key="2">
    <source>
        <dbReference type="SMART" id="SM00363"/>
    </source>
</evidence>
<reference evidence="3" key="2">
    <citation type="submission" date="2010-03" db="EMBL/GenBank/DDBJ databases">
        <authorList>
            <person name="Pajon A."/>
        </authorList>
    </citation>
    <scope>NUCLEOTIDE SEQUENCE</scope>
    <source>
        <strain evidence="3">Type strain: 18P13</strain>
    </source>
</reference>
<dbReference type="KEGG" id="rch:RUM_02750"/>
<keyword evidence="1" id="KW-0694">RNA-binding</keyword>
<accession>D4LA73</accession>
<gene>
    <name evidence="3" type="ordered locus">RUM_02750</name>
</gene>
<dbReference type="BioCyc" id="RCHA213810:RUM_RS01310-MONOMER"/>
<keyword evidence="4" id="KW-1185">Reference proteome</keyword>
<organism evidence="3 4">
    <name type="scientific">Ruminococcus champanellensis (strain DSM 18848 / JCM 17042 / KCTC 15320 / 18P13)</name>
    <dbReference type="NCBI Taxonomy" id="213810"/>
    <lineage>
        <taxon>Bacteria</taxon>
        <taxon>Bacillati</taxon>
        <taxon>Bacillota</taxon>
        <taxon>Clostridia</taxon>
        <taxon>Eubacteriales</taxon>
        <taxon>Oscillospiraceae</taxon>
        <taxon>Ruminococcus</taxon>
    </lineage>
</organism>
<dbReference type="SMART" id="SM00363">
    <property type="entry name" value="S4"/>
    <property type="match status" value="1"/>
</dbReference>
<evidence type="ECO:0000313" key="3">
    <source>
        <dbReference type="EMBL" id="CBL16518.1"/>
    </source>
</evidence>
<dbReference type="InterPro" id="IPR036986">
    <property type="entry name" value="S4_RNA-bd_sf"/>
</dbReference>
<dbReference type="Gene3D" id="3.10.290.10">
    <property type="entry name" value="RNA-binding S4 domain"/>
    <property type="match status" value="1"/>
</dbReference>
<dbReference type="Proteomes" id="UP000007054">
    <property type="component" value="Chromosome"/>
</dbReference>
<dbReference type="CDD" id="cd00165">
    <property type="entry name" value="S4"/>
    <property type="match status" value="1"/>
</dbReference>
<dbReference type="HOGENOM" id="CLU_127162_3_2_9"/>
<dbReference type="OrthoDB" id="9811532at2"/>
<dbReference type="SUPFAM" id="SSF55174">
    <property type="entry name" value="Alpha-L RNA-binding motif"/>
    <property type="match status" value="1"/>
</dbReference>
<dbReference type="GO" id="GO:0003723">
    <property type="term" value="F:RNA binding"/>
    <property type="evidence" value="ECO:0007669"/>
    <property type="project" value="UniProtKB-KW"/>
</dbReference>
<protein>
    <submittedName>
        <fullName evidence="3">Uncharacterized conserved protein</fullName>
    </submittedName>
</protein>
<dbReference type="GeneID" id="83155110"/>
<proteinExistence type="predicted"/>
<feature type="domain" description="RNA-binding S4" evidence="2">
    <location>
        <begin position="13"/>
        <end position="73"/>
    </location>
</feature>
<dbReference type="EMBL" id="FP929052">
    <property type="protein sequence ID" value="CBL16518.1"/>
    <property type="molecule type" value="Genomic_DNA"/>
</dbReference>
<dbReference type="PATRIC" id="fig|213810.4.peg.179"/>
<dbReference type="RefSeq" id="WP_015557425.1">
    <property type="nucleotide sequence ID" value="NC_021039.1"/>
</dbReference>
<dbReference type="AlphaFoldDB" id="D4LA73"/>
<dbReference type="STRING" id="213810.RUM_02750"/>
<name>D4LA73_RUMC1</name>
<dbReference type="Pfam" id="PF13275">
    <property type="entry name" value="S4_2"/>
    <property type="match status" value="1"/>
</dbReference>
<reference evidence="3" key="1">
    <citation type="submission" date="2010-03" db="EMBL/GenBank/DDBJ databases">
        <title>The genome sequence of Ruminococcus sp. 18P13.</title>
        <authorList>
            <consortium name="metaHIT consortium -- http://www.metahit.eu/"/>
            <person name="Pajon A."/>
            <person name="Turner K."/>
            <person name="Parkhill J."/>
            <person name="Bernalier A."/>
        </authorList>
    </citation>
    <scope>NUCLEOTIDE SEQUENCE [LARGE SCALE GENOMIC DNA]</scope>
    <source>
        <strain evidence="3">Type strain: 18P13</strain>
    </source>
</reference>
<evidence type="ECO:0000313" key="4">
    <source>
        <dbReference type="Proteomes" id="UP000007054"/>
    </source>
</evidence>